<feature type="transmembrane region" description="Helical" evidence="7">
    <location>
        <begin position="413"/>
        <end position="434"/>
    </location>
</feature>
<sequence length="606" mass="67236">MAPQPVVEDAEQHELEVLHEDTSATMPPEDAAEVAQHDERLHRRTLRKLDFLLLPFLALLFLFNSLDKSNIGNAESAHFTTDIGLRRSDLNTAVALFFAFFVALQPAGAALGRKYGMVAWVPTCMLLWGVSTALHTWVTARWQLYTLRIIIGCLEAGFYPVTVSYLSLFYTRFEFGRRLSLFYGQAAVGGALGGLISYLVFSHFPDIHHEHGDEGDPELEKRWQSWQVLFLLEGSLTMIVAAVGYLWLPHSVETAWFLTPEERAYASSRVTRDRMAQSESAILPEASTEEDQPEHGHDEESRGLLASSHAQSSSKVTDVTDDRGLSPHDVVSAFLNIRIWHILAVNILAAIPVYAFQVFLPLVLAPLLPSSTEDDAAPDPALVNLLTAPPYVFGAVMLYIFASWSDKHRMRILPVLCGLAIMVLGLILVVALPTTAAWAILRYIALNVLLSGTFIASPLTVAWISDNTPSPGKRALLLGINGWGNFAGVLSAFLFDPKYEASGYIVPFWWTLGCVSAAAVGYVLLWRNLRAENARRGEILSKWDDEEVKRERVDGRGPLEQDHRFVQGVIGALRRTGSVPRVVDWLEEAVQGGREGEEKITFVYGL</sequence>
<comment type="subcellular location">
    <subcellularLocation>
        <location evidence="1">Membrane</location>
        <topology evidence="1">Multi-pass membrane protein</topology>
    </subcellularLocation>
</comment>
<dbReference type="PROSITE" id="PS50850">
    <property type="entry name" value="MFS"/>
    <property type="match status" value="1"/>
</dbReference>
<dbReference type="Gene3D" id="1.20.1250.20">
    <property type="entry name" value="MFS general substrate transporter like domains"/>
    <property type="match status" value="2"/>
</dbReference>
<dbReference type="EMBL" id="ML976722">
    <property type="protein sequence ID" value="KAF1968265.1"/>
    <property type="molecule type" value="Genomic_DNA"/>
</dbReference>
<evidence type="ECO:0000259" key="8">
    <source>
        <dbReference type="PROSITE" id="PS50850"/>
    </source>
</evidence>
<dbReference type="InterPro" id="IPR036259">
    <property type="entry name" value="MFS_trans_sf"/>
</dbReference>
<keyword evidence="2" id="KW-0813">Transport</keyword>
<protein>
    <submittedName>
        <fullName evidence="9">MFS general substrate transporter</fullName>
    </submittedName>
</protein>
<feature type="transmembrane region" description="Helical" evidence="7">
    <location>
        <begin position="181"/>
        <end position="201"/>
    </location>
</feature>
<evidence type="ECO:0000313" key="9">
    <source>
        <dbReference type="EMBL" id="KAF1968265.1"/>
    </source>
</evidence>
<keyword evidence="5 7" id="KW-0472">Membrane</keyword>
<feature type="domain" description="Major facilitator superfamily (MFS) profile" evidence="8">
    <location>
        <begin position="53"/>
        <end position="530"/>
    </location>
</feature>
<accession>A0A6A5UTX0</accession>
<evidence type="ECO:0000256" key="6">
    <source>
        <dbReference type="SAM" id="MobiDB-lite"/>
    </source>
</evidence>
<feature type="transmembrane region" description="Helical" evidence="7">
    <location>
        <begin position="118"/>
        <end position="138"/>
    </location>
</feature>
<feature type="transmembrane region" description="Helical" evidence="7">
    <location>
        <begin position="226"/>
        <end position="248"/>
    </location>
</feature>
<dbReference type="PANTHER" id="PTHR43791">
    <property type="entry name" value="PERMEASE-RELATED"/>
    <property type="match status" value="1"/>
</dbReference>
<organism evidence="9 10">
    <name type="scientific">Bimuria novae-zelandiae CBS 107.79</name>
    <dbReference type="NCBI Taxonomy" id="1447943"/>
    <lineage>
        <taxon>Eukaryota</taxon>
        <taxon>Fungi</taxon>
        <taxon>Dikarya</taxon>
        <taxon>Ascomycota</taxon>
        <taxon>Pezizomycotina</taxon>
        <taxon>Dothideomycetes</taxon>
        <taxon>Pleosporomycetidae</taxon>
        <taxon>Pleosporales</taxon>
        <taxon>Massarineae</taxon>
        <taxon>Didymosphaeriaceae</taxon>
        <taxon>Bimuria</taxon>
    </lineage>
</organism>
<feature type="region of interest" description="Disordered" evidence="6">
    <location>
        <begin position="281"/>
        <end position="322"/>
    </location>
</feature>
<dbReference type="GO" id="GO:0022857">
    <property type="term" value="F:transmembrane transporter activity"/>
    <property type="evidence" value="ECO:0007669"/>
    <property type="project" value="InterPro"/>
</dbReference>
<keyword evidence="10" id="KW-1185">Reference proteome</keyword>
<dbReference type="SUPFAM" id="SSF103473">
    <property type="entry name" value="MFS general substrate transporter"/>
    <property type="match status" value="1"/>
</dbReference>
<evidence type="ECO:0000256" key="1">
    <source>
        <dbReference type="ARBA" id="ARBA00004141"/>
    </source>
</evidence>
<dbReference type="GO" id="GO:0016020">
    <property type="term" value="C:membrane"/>
    <property type="evidence" value="ECO:0007669"/>
    <property type="project" value="UniProtKB-SubCell"/>
</dbReference>
<keyword evidence="3 7" id="KW-0812">Transmembrane</keyword>
<feature type="transmembrane region" description="Helical" evidence="7">
    <location>
        <begin position="144"/>
        <end position="169"/>
    </location>
</feature>
<dbReference type="InterPro" id="IPR011701">
    <property type="entry name" value="MFS"/>
</dbReference>
<feature type="transmembrane region" description="Helical" evidence="7">
    <location>
        <begin position="507"/>
        <end position="526"/>
    </location>
</feature>
<reference evidence="9" key="1">
    <citation type="journal article" date="2020" name="Stud. Mycol.">
        <title>101 Dothideomycetes genomes: a test case for predicting lifestyles and emergence of pathogens.</title>
        <authorList>
            <person name="Haridas S."/>
            <person name="Albert R."/>
            <person name="Binder M."/>
            <person name="Bloem J."/>
            <person name="Labutti K."/>
            <person name="Salamov A."/>
            <person name="Andreopoulos B."/>
            <person name="Baker S."/>
            <person name="Barry K."/>
            <person name="Bills G."/>
            <person name="Bluhm B."/>
            <person name="Cannon C."/>
            <person name="Castanera R."/>
            <person name="Culley D."/>
            <person name="Daum C."/>
            <person name="Ezra D."/>
            <person name="Gonzalez J."/>
            <person name="Henrissat B."/>
            <person name="Kuo A."/>
            <person name="Liang C."/>
            <person name="Lipzen A."/>
            <person name="Lutzoni F."/>
            <person name="Magnuson J."/>
            <person name="Mondo S."/>
            <person name="Nolan M."/>
            <person name="Ohm R."/>
            <person name="Pangilinan J."/>
            <person name="Park H.-J."/>
            <person name="Ramirez L."/>
            <person name="Alfaro M."/>
            <person name="Sun H."/>
            <person name="Tritt A."/>
            <person name="Yoshinaga Y."/>
            <person name="Zwiers L.-H."/>
            <person name="Turgeon B."/>
            <person name="Goodwin S."/>
            <person name="Spatafora J."/>
            <person name="Crous P."/>
            <person name="Grigoriev I."/>
        </authorList>
    </citation>
    <scope>NUCLEOTIDE SEQUENCE</scope>
    <source>
        <strain evidence="9">CBS 107.79</strain>
    </source>
</reference>
<feature type="transmembrane region" description="Helical" evidence="7">
    <location>
        <begin position="476"/>
        <end position="495"/>
    </location>
</feature>
<evidence type="ECO:0000313" key="10">
    <source>
        <dbReference type="Proteomes" id="UP000800036"/>
    </source>
</evidence>
<feature type="transmembrane region" description="Helical" evidence="7">
    <location>
        <begin position="49"/>
        <end position="66"/>
    </location>
</feature>
<dbReference type="AlphaFoldDB" id="A0A6A5UTX0"/>
<evidence type="ECO:0000256" key="2">
    <source>
        <dbReference type="ARBA" id="ARBA00022448"/>
    </source>
</evidence>
<dbReference type="Pfam" id="PF07690">
    <property type="entry name" value="MFS_1"/>
    <property type="match status" value="1"/>
</dbReference>
<feature type="transmembrane region" description="Helical" evidence="7">
    <location>
        <begin position="440"/>
        <end position="464"/>
    </location>
</feature>
<evidence type="ECO:0000256" key="5">
    <source>
        <dbReference type="ARBA" id="ARBA00023136"/>
    </source>
</evidence>
<keyword evidence="4 7" id="KW-1133">Transmembrane helix</keyword>
<proteinExistence type="predicted"/>
<dbReference type="InterPro" id="IPR020846">
    <property type="entry name" value="MFS_dom"/>
</dbReference>
<feature type="compositionally biased region" description="Basic and acidic residues" evidence="6">
    <location>
        <begin position="293"/>
        <end position="302"/>
    </location>
</feature>
<dbReference type="Proteomes" id="UP000800036">
    <property type="component" value="Unassembled WGS sequence"/>
</dbReference>
<feature type="transmembrane region" description="Helical" evidence="7">
    <location>
        <begin position="381"/>
        <end position="401"/>
    </location>
</feature>
<evidence type="ECO:0000256" key="4">
    <source>
        <dbReference type="ARBA" id="ARBA00022989"/>
    </source>
</evidence>
<feature type="compositionally biased region" description="Polar residues" evidence="6">
    <location>
        <begin position="308"/>
        <end position="317"/>
    </location>
</feature>
<gene>
    <name evidence="9" type="ORF">BU23DRAFT_541457</name>
</gene>
<feature type="transmembrane region" description="Helical" evidence="7">
    <location>
        <begin position="93"/>
        <end position="111"/>
    </location>
</feature>
<feature type="transmembrane region" description="Helical" evidence="7">
    <location>
        <begin position="343"/>
        <end position="369"/>
    </location>
</feature>
<name>A0A6A5UTX0_9PLEO</name>
<evidence type="ECO:0000256" key="7">
    <source>
        <dbReference type="SAM" id="Phobius"/>
    </source>
</evidence>
<dbReference type="PANTHER" id="PTHR43791:SF21">
    <property type="entry name" value="MAJOR FACILITATOR SUPERFAMILY (MFS) PROFILE DOMAIN-CONTAINING PROTEIN"/>
    <property type="match status" value="1"/>
</dbReference>
<dbReference type="OrthoDB" id="2985014at2759"/>
<evidence type="ECO:0000256" key="3">
    <source>
        <dbReference type="ARBA" id="ARBA00022692"/>
    </source>
</evidence>